<dbReference type="EMBL" id="JACBYE010000009">
    <property type="protein sequence ID" value="NYS93074.1"/>
    <property type="molecule type" value="Genomic_DNA"/>
</dbReference>
<accession>A0A853ETJ7</accession>
<evidence type="ECO:0000313" key="3">
    <source>
        <dbReference type="Proteomes" id="UP000561011"/>
    </source>
</evidence>
<organism evidence="2 3">
    <name type="scientific">Sanguibacter inulinus</name>
    <dbReference type="NCBI Taxonomy" id="60922"/>
    <lineage>
        <taxon>Bacteria</taxon>
        <taxon>Bacillati</taxon>
        <taxon>Actinomycetota</taxon>
        <taxon>Actinomycetes</taxon>
        <taxon>Micrococcales</taxon>
        <taxon>Sanguibacteraceae</taxon>
        <taxon>Sanguibacter</taxon>
    </lineage>
</organism>
<keyword evidence="1" id="KW-0812">Transmembrane</keyword>
<dbReference type="AlphaFoldDB" id="A0A853ETJ7"/>
<protein>
    <submittedName>
        <fullName evidence="2">Uncharacterized protein</fullName>
    </submittedName>
</protein>
<keyword evidence="3" id="KW-1185">Reference proteome</keyword>
<keyword evidence="1" id="KW-1133">Transmembrane helix</keyword>
<evidence type="ECO:0000313" key="2">
    <source>
        <dbReference type="EMBL" id="NYS93074.1"/>
    </source>
</evidence>
<evidence type="ECO:0000256" key="1">
    <source>
        <dbReference type="SAM" id="Phobius"/>
    </source>
</evidence>
<keyword evidence="1" id="KW-0472">Membrane</keyword>
<proteinExistence type="predicted"/>
<dbReference type="Proteomes" id="UP000561011">
    <property type="component" value="Unassembled WGS sequence"/>
</dbReference>
<reference evidence="2 3" key="1">
    <citation type="submission" date="2020-07" db="EMBL/GenBank/DDBJ databases">
        <title>MOT database genomes.</title>
        <authorList>
            <person name="Joseph S."/>
            <person name="Aduse-Opoku J."/>
            <person name="Hashim A."/>
            <person name="Wade W."/>
            <person name="Curtis M."/>
        </authorList>
    </citation>
    <scope>NUCLEOTIDE SEQUENCE [LARGE SCALE GENOMIC DNA]</scope>
    <source>
        <strain evidence="2 3">DSM 100099</strain>
    </source>
</reference>
<sequence length="60" mass="6092">MRRGHLITLAVVAALAAAAVRVALVSPLFSGGHLIAAPLIAAAAGTILVRYAFINGRTRA</sequence>
<name>A0A853ETJ7_9MICO</name>
<dbReference type="RefSeq" id="WP_179912807.1">
    <property type="nucleotide sequence ID" value="NZ_JACBYE010000009.1"/>
</dbReference>
<comment type="caution">
    <text evidence="2">The sequence shown here is derived from an EMBL/GenBank/DDBJ whole genome shotgun (WGS) entry which is preliminary data.</text>
</comment>
<feature type="transmembrane region" description="Helical" evidence="1">
    <location>
        <begin position="35"/>
        <end position="53"/>
    </location>
</feature>
<gene>
    <name evidence="2" type="ORF">HZZ10_05965</name>
</gene>